<evidence type="ECO:0000313" key="2">
    <source>
        <dbReference type="EMBL" id="KAJ3838087.1"/>
    </source>
</evidence>
<reference evidence="2" key="1">
    <citation type="submission" date="2022-08" db="EMBL/GenBank/DDBJ databases">
        <authorList>
            <consortium name="DOE Joint Genome Institute"/>
            <person name="Min B."/>
            <person name="Riley R."/>
            <person name="Sierra-Patev S."/>
            <person name="Naranjo-Ortiz M."/>
            <person name="Looney B."/>
            <person name="Konkel Z."/>
            <person name="Slot J.C."/>
            <person name="Sakamoto Y."/>
            <person name="Steenwyk J.L."/>
            <person name="Rokas A."/>
            <person name="Carro J."/>
            <person name="Camarero S."/>
            <person name="Ferreira P."/>
            <person name="Molpeceres G."/>
            <person name="Ruiz-Duenas F.J."/>
            <person name="Serrano A."/>
            <person name="Henrissat B."/>
            <person name="Drula E."/>
            <person name="Hughes K.W."/>
            <person name="Mata J.L."/>
            <person name="Ishikawa N.K."/>
            <person name="Vargas-Isla R."/>
            <person name="Ushijima S."/>
            <person name="Smith C.A."/>
            <person name="Ahrendt S."/>
            <person name="Andreopoulos W."/>
            <person name="He G."/>
            <person name="Labutti K."/>
            <person name="Lipzen A."/>
            <person name="Ng V."/>
            <person name="Sandor L."/>
            <person name="Barry K."/>
            <person name="Martinez A.T."/>
            <person name="Xiao Y."/>
            <person name="Gibbons J.G."/>
            <person name="Terashima K."/>
            <person name="Hibbett D.S."/>
            <person name="Grigoriev I.V."/>
        </authorList>
    </citation>
    <scope>NUCLEOTIDE SEQUENCE</scope>
    <source>
        <strain evidence="2">TFB9207</strain>
    </source>
</reference>
<dbReference type="InterPro" id="IPR016040">
    <property type="entry name" value="NAD(P)-bd_dom"/>
</dbReference>
<dbReference type="InterPro" id="IPR036291">
    <property type="entry name" value="NAD(P)-bd_dom_sf"/>
</dbReference>
<evidence type="ECO:0000259" key="1">
    <source>
        <dbReference type="Pfam" id="PF13460"/>
    </source>
</evidence>
<dbReference type="EMBL" id="MU806203">
    <property type="protein sequence ID" value="KAJ3838087.1"/>
    <property type="molecule type" value="Genomic_DNA"/>
</dbReference>
<proteinExistence type="predicted"/>
<dbReference type="SUPFAM" id="SSF51735">
    <property type="entry name" value="NAD(P)-binding Rossmann-fold domains"/>
    <property type="match status" value="1"/>
</dbReference>
<comment type="caution">
    <text evidence="2">The sequence shown here is derived from an EMBL/GenBank/DDBJ whole genome shotgun (WGS) entry which is preliminary data.</text>
</comment>
<sequence>MNVLAIGASRNIGYYASLRLLAAGCNVTLMLRSPSAFDSDEAVQKYVKEGKAHLVKGDALVQSDVKHAWDESSTLGAVDLILFSVGGTPSFSATKGFVITPANLVTQALLNVLCTMSTQSAQPKLITISSAGLTRSAHAKVPLLLKPVYYLLDVPHKDKMGAERAIAHIAGWKWNVEQDGEPQADIMGSDRWMDREGFPAEGSFKNVLVIRPALLTDGECKADKAEGKGKAGYKVQEGEPSGAYTVSRKDVAHFVADAALNRWNEYQNKCVTISY</sequence>
<feature type="domain" description="NAD(P)-binding" evidence="1">
    <location>
        <begin position="7"/>
        <end position="167"/>
    </location>
</feature>
<dbReference type="Pfam" id="PF13460">
    <property type="entry name" value="NAD_binding_10"/>
    <property type="match status" value="1"/>
</dbReference>
<dbReference type="AlphaFoldDB" id="A0AA38P839"/>
<organism evidence="2 3">
    <name type="scientific">Lentinula raphanica</name>
    <dbReference type="NCBI Taxonomy" id="153919"/>
    <lineage>
        <taxon>Eukaryota</taxon>
        <taxon>Fungi</taxon>
        <taxon>Dikarya</taxon>
        <taxon>Basidiomycota</taxon>
        <taxon>Agaricomycotina</taxon>
        <taxon>Agaricomycetes</taxon>
        <taxon>Agaricomycetidae</taxon>
        <taxon>Agaricales</taxon>
        <taxon>Marasmiineae</taxon>
        <taxon>Omphalotaceae</taxon>
        <taxon>Lentinula</taxon>
    </lineage>
</organism>
<protein>
    <recommendedName>
        <fullName evidence="1">NAD(P)-binding domain-containing protein</fullName>
    </recommendedName>
</protein>
<keyword evidence="3" id="KW-1185">Reference proteome</keyword>
<dbReference type="Gene3D" id="3.40.50.720">
    <property type="entry name" value="NAD(P)-binding Rossmann-like Domain"/>
    <property type="match status" value="1"/>
</dbReference>
<dbReference type="PANTHER" id="PTHR15020:SF50">
    <property type="entry name" value="UPF0659 PROTEIN YMR090W"/>
    <property type="match status" value="1"/>
</dbReference>
<name>A0AA38P839_9AGAR</name>
<dbReference type="Proteomes" id="UP001163846">
    <property type="component" value="Unassembled WGS sequence"/>
</dbReference>
<evidence type="ECO:0000313" key="3">
    <source>
        <dbReference type="Proteomes" id="UP001163846"/>
    </source>
</evidence>
<gene>
    <name evidence="2" type="ORF">F5878DRAFT_185644</name>
</gene>
<dbReference type="PANTHER" id="PTHR15020">
    <property type="entry name" value="FLAVIN REDUCTASE-RELATED"/>
    <property type="match status" value="1"/>
</dbReference>
<accession>A0AA38P839</accession>